<evidence type="ECO:0000313" key="1">
    <source>
        <dbReference type="EMBL" id="CAA0104086.1"/>
    </source>
</evidence>
<dbReference type="EMBL" id="CACSIO010000011">
    <property type="protein sequence ID" value="CAA0104086.1"/>
    <property type="molecule type" value="Genomic_DNA"/>
</dbReference>
<keyword evidence="2" id="KW-1185">Reference proteome</keyword>
<organism evidence="1 2">
    <name type="scientific">BD1-7 clade bacterium</name>
    <dbReference type="NCBI Taxonomy" id="2029982"/>
    <lineage>
        <taxon>Bacteria</taxon>
        <taxon>Pseudomonadati</taxon>
        <taxon>Pseudomonadota</taxon>
        <taxon>Gammaproteobacteria</taxon>
        <taxon>Cellvibrionales</taxon>
        <taxon>Spongiibacteraceae</taxon>
        <taxon>BD1-7 clade</taxon>
    </lineage>
</organism>
<reference evidence="1 2" key="1">
    <citation type="submission" date="2019-11" db="EMBL/GenBank/DDBJ databases">
        <authorList>
            <person name="Holert J."/>
        </authorList>
    </citation>
    <scope>NUCLEOTIDE SEQUENCE [LARGE SCALE GENOMIC DNA]</scope>
    <source>
        <strain evidence="1">SB11_3</strain>
    </source>
</reference>
<protein>
    <submittedName>
        <fullName evidence="1">Uncharacterized protein</fullName>
    </submittedName>
</protein>
<dbReference type="Proteomes" id="UP000441399">
    <property type="component" value="Unassembled WGS sequence"/>
</dbReference>
<dbReference type="OrthoDB" id="9758603at2"/>
<accession>A0A5S9PJT9</accession>
<evidence type="ECO:0000313" key="2">
    <source>
        <dbReference type="Proteomes" id="UP000441399"/>
    </source>
</evidence>
<sequence>MLDETPYFTWRIEAKGIRYEALVNDQLVRKDAEGVMIAYEEPVNHFMRTGKNSIALRLFAWQENNYGDSFVKLSLYVRDVDSGESSKTLLSTICFSSEHIDHNKGLVESMKAGRLDSTRNFEYSSDGDVQVFDAMVSDSPKTPGAIYIAQEISLKTPFPRWSYMDSDAIEYPEKNSDFRENFKKYEEELIVPLYEEHLAIYRLLKSKNFDKILPLFSQRNSESDIAYYEQPGTYEQKFKSALTGSMNWGDLKIEDIRYARPWVSDDRILAKIGVDSLIYYTDDEETAYEKYEILFYKKDGNWVIAR</sequence>
<name>A0A5S9PJT9_9GAMM</name>
<gene>
    <name evidence="1" type="ORF">OPDIPICF_04608</name>
</gene>
<dbReference type="AlphaFoldDB" id="A0A5S9PJT9"/>
<proteinExistence type="predicted"/>